<accession>A0A1J1INW2</accession>
<sequence length="400" mass="43965">MMKILMTFLTIVTLETINTSPEADPLGIKYFVANPKSLDYKFTGKKDEHRFGVELKENKQFHHTKTAEDGVRLGCYGHEQDGKMYSTHYVADGKGYRLVPHQDLITVYPKDGGEARKASFVQSFNEEEIRSENIRYFFPEGCQSPKIEIEKIEVKSGLLNGASQGATKPQQTSPGSEAGKLSGTSSITSNGKQKKGRELDFPPSDQSGGKASPNQVTETPKSEKPTNLNETPTTEKQKIYEELKSQEISAGKPATTPPSDSSKIKQEPIVTDTKSSIPSTGGVTSNVLTLTPKISSGNLNNNYIPPINTFTPDARASLTPQYRNENKECSDTCCDDNRPQILLSRSTLGSCCKGVAKIVIPLPMETLSKISTSEIIEITSETSNIVMLEKLLKLVEKYKL</sequence>
<feature type="compositionally biased region" description="Polar residues" evidence="1">
    <location>
        <begin position="272"/>
        <end position="282"/>
    </location>
</feature>
<dbReference type="STRING" id="568069.A0A1J1INW2"/>
<organism evidence="3 4">
    <name type="scientific">Clunio marinus</name>
    <dbReference type="NCBI Taxonomy" id="568069"/>
    <lineage>
        <taxon>Eukaryota</taxon>
        <taxon>Metazoa</taxon>
        <taxon>Ecdysozoa</taxon>
        <taxon>Arthropoda</taxon>
        <taxon>Hexapoda</taxon>
        <taxon>Insecta</taxon>
        <taxon>Pterygota</taxon>
        <taxon>Neoptera</taxon>
        <taxon>Endopterygota</taxon>
        <taxon>Diptera</taxon>
        <taxon>Nematocera</taxon>
        <taxon>Chironomoidea</taxon>
        <taxon>Chironomidae</taxon>
        <taxon>Clunio</taxon>
    </lineage>
</organism>
<feature type="compositionally biased region" description="Basic and acidic residues" evidence="1">
    <location>
        <begin position="233"/>
        <end position="245"/>
    </location>
</feature>
<dbReference type="Proteomes" id="UP000183832">
    <property type="component" value="Unassembled WGS sequence"/>
</dbReference>
<feature type="region of interest" description="Disordered" evidence="1">
    <location>
        <begin position="162"/>
        <end position="282"/>
    </location>
</feature>
<dbReference type="AlphaFoldDB" id="A0A1J1INW2"/>
<evidence type="ECO:0000256" key="2">
    <source>
        <dbReference type="SAM" id="SignalP"/>
    </source>
</evidence>
<proteinExistence type="predicted"/>
<evidence type="ECO:0000256" key="1">
    <source>
        <dbReference type="SAM" id="MobiDB-lite"/>
    </source>
</evidence>
<keyword evidence="4" id="KW-1185">Reference proteome</keyword>
<keyword evidence="2" id="KW-0732">Signal</keyword>
<dbReference type="EMBL" id="CVRI01000057">
    <property type="protein sequence ID" value="CRL01925.1"/>
    <property type="molecule type" value="Genomic_DNA"/>
</dbReference>
<name>A0A1J1INW2_9DIPT</name>
<protein>
    <submittedName>
        <fullName evidence="3">CLUMA_CG015328, isoform A</fullName>
    </submittedName>
</protein>
<evidence type="ECO:0000313" key="3">
    <source>
        <dbReference type="EMBL" id="CRL01925.1"/>
    </source>
</evidence>
<reference evidence="3 4" key="1">
    <citation type="submission" date="2015-04" db="EMBL/GenBank/DDBJ databases">
        <authorList>
            <person name="Syromyatnikov M.Y."/>
            <person name="Popov V.N."/>
        </authorList>
    </citation>
    <scope>NUCLEOTIDE SEQUENCE [LARGE SCALE GENOMIC DNA]</scope>
</reference>
<feature type="signal peptide" evidence="2">
    <location>
        <begin position="1"/>
        <end position="23"/>
    </location>
</feature>
<evidence type="ECO:0000313" key="4">
    <source>
        <dbReference type="Proteomes" id="UP000183832"/>
    </source>
</evidence>
<feature type="compositionally biased region" description="Polar residues" evidence="1">
    <location>
        <begin position="182"/>
        <end position="191"/>
    </location>
</feature>
<gene>
    <name evidence="3" type="ORF">CLUMA_CG015328</name>
</gene>
<feature type="chain" id="PRO_5012701249" evidence="2">
    <location>
        <begin position="24"/>
        <end position="400"/>
    </location>
</feature>
<feature type="compositionally biased region" description="Polar residues" evidence="1">
    <location>
        <begin position="204"/>
        <end position="232"/>
    </location>
</feature>
<feature type="compositionally biased region" description="Polar residues" evidence="1">
    <location>
        <begin position="162"/>
        <end position="175"/>
    </location>
</feature>